<keyword evidence="2" id="KW-0479">Metal-binding</keyword>
<dbReference type="Gene3D" id="3.60.130.10">
    <property type="entry name" value="Clavaminate synthase-like"/>
    <property type="match status" value="1"/>
</dbReference>
<name>A0A9P4VJH3_9PEZI</name>
<keyword evidence="8" id="KW-1185">Reference proteome</keyword>
<keyword evidence="4" id="KW-0560">Oxidoreductase</keyword>
<dbReference type="PANTHER" id="PTHR43779">
    <property type="entry name" value="DIOXYGENASE RV0097-RELATED"/>
    <property type="match status" value="1"/>
</dbReference>
<accession>A0A9P4VJH3</accession>
<feature type="domain" description="TauD/TfdA-like" evidence="6">
    <location>
        <begin position="15"/>
        <end position="297"/>
    </location>
</feature>
<dbReference type="AlphaFoldDB" id="A0A9P4VJH3"/>
<dbReference type="Pfam" id="PF02668">
    <property type="entry name" value="TauD"/>
    <property type="match status" value="1"/>
</dbReference>
<dbReference type="SUPFAM" id="SSF51197">
    <property type="entry name" value="Clavaminate synthase-like"/>
    <property type="match status" value="1"/>
</dbReference>
<comment type="similarity">
    <text evidence="1">Belongs to the TfdA dioxygenase family.</text>
</comment>
<comment type="caution">
    <text evidence="7">The sequence shown here is derived from an EMBL/GenBank/DDBJ whole genome shotgun (WGS) entry which is preliminary data.</text>
</comment>
<organism evidence="7 8">
    <name type="scientific">Patellaria atrata CBS 101060</name>
    <dbReference type="NCBI Taxonomy" id="1346257"/>
    <lineage>
        <taxon>Eukaryota</taxon>
        <taxon>Fungi</taxon>
        <taxon>Dikarya</taxon>
        <taxon>Ascomycota</taxon>
        <taxon>Pezizomycotina</taxon>
        <taxon>Dothideomycetes</taxon>
        <taxon>Dothideomycetes incertae sedis</taxon>
        <taxon>Patellariales</taxon>
        <taxon>Patellariaceae</taxon>
        <taxon>Patellaria</taxon>
    </lineage>
</organism>
<sequence>MPGLVTEPEFKTLTVNELHPTFGAEVRGIDFEHISDEQFEEILKALAKYGVCVFRNTGLDDKSHVEFSRRFGELDDIKPYLVGGRKPRYDYVELFDAGNLDPENKILDRNHHRSHANRGNTIFHVDSSFNPRRASYSILRAVEIPPPETGGNTEFADSRTAFEELPEPLKTELLENDYVAAHSIAHSRKLGSPEFFKDLDPTAFPMSKHKLIQQHEESGRMNIYVAAHTHHLEGLPEAESSAMIKRLLEHTTQAKYVFTVPWNQPGDLVIWDNRCVLHRAAGGTFEGKYRRDLRRTTVHDGGSFAWGENPVGSERPGFNSEIKPVVAVAAGAS</sequence>
<evidence type="ECO:0000256" key="4">
    <source>
        <dbReference type="ARBA" id="ARBA00023002"/>
    </source>
</evidence>
<gene>
    <name evidence="7" type="ORF">M501DRAFT_942343</name>
</gene>
<dbReference type="InterPro" id="IPR003819">
    <property type="entry name" value="TauD/TfdA-like"/>
</dbReference>
<dbReference type="InterPro" id="IPR042098">
    <property type="entry name" value="TauD-like_sf"/>
</dbReference>
<evidence type="ECO:0000256" key="5">
    <source>
        <dbReference type="ARBA" id="ARBA00023004"/>
    </source>
</evidence>
<evidence type="ECO:0000256" key="3">
    <source>
        <dbReference type="ARBA" id="ARBA00022964"/>
    </source>
</evidence>
<dbReference type="PANTHER" id="PTHR43779:SF3">
    <property type="entry name" value="(3R)-3-[(CARBOXYMETHYL)AMINO]FATTY ACID OXYGENASE_DECARBOXYLASE"/>
    <property type="match status" value="1"/>
</dbReference>
<protein>
    <submittedName>
        <fullName evidence="7">Alpha-ketoglutarate-dependent 2,4-dichlorophenoxyacetate dioxygenase</fullName>
    </submittedName>
</protein>
<evidence type="ECO:0000256" key="2">
    <source>
        <dbReference type="ARBA" id="ARBA00022723"/>
    </source>
</evidence>
<reference evidence="7" key="1">
    <citation type="journal article" date="2020" name="Stud. Mycol.">
        <title>101 Dothideomycetes genomes: a test case for predicting lifestyles and emergence of pathogens.</title>
        <authorList>
            <person name="Haridas S."/>
            <person name="Albert R."/>
            <person name="Binder M."/>
            <person name="Bloem J."/>
            <person name="Labutti K."/>
            <person name="Salamov A."/>
            <person name="Andreopoulos B."/>
            <person name="Baker S."/>
            <person name="Barry K."/>
            <person name="Bills G."/>
            <person name="Bluhm B."/>
            <person name="Cannon C."/>
            <person name="Castanera R."/>
            <person name="Culley D."/>
            <person name="Daum C."/>
            <person name="Ezra D."/>
            <person name="Gonzalez J."/>
            <person name="Henrissat B."/>
            <person name="Kuo A."/>
            <person name="Liang C."/>
            <person name="Lipzen A."/>
            <person name="Lutzoni F."/>
            <person name="Magnuson J."/>
            <person name="Mondo S."/>
            <person name="Nolan M."/>
            <person name="Ohm R."/>
            <person name="Pangilinan J."/>
            <person name="Park H.-J."/>
            <person name="Ramirez L."/>
            <person name="Alfaro M."/>
            <person name="Sun H."/>
            <person name="Tritt A."/>
            <person name="Yoshinaga Y."/>
            <person name="Zwiers L.-H."/>
            <person name="Turgeon B."/>
            <person name="Goodwin S."/>
            <person name="Spatafora J."/>
            <person name="Crous P."/>
            <person name="Grigoriev I."/>
        </authorList>
    </citation>
    <scope>NUCLEOTIDE SEQUENCE</scope>
    <source>
        <strain evidence="7">CBS 101060</strain>
    </source>
</reference>
<dbReference type="GO" id="GO:0046872">
    <property type="term" value="F:metal ion binding"/>
    <property type="evidence" value="ECO:0007669"/>
    <property type="project" value="UniProtKB-KW"/>
</dbReference>
<keyword evidence="3 7" id="KW-0223">Dioxygenase</keyword>
<dbReference type="GO" id="GO:0051213">
    <property type="term" value="F:dioxygenase activity"/>
    <property type="evidence" value="ECO:0007669"/>
    <property type="project" value="UniProtKB-KW"/>
</dbReference>
<evidence type="ECO:0000313" key="8">
    <source>
        <dbReference type="Proteomes" id="UP000799429"/>
    </source>
</evidence>
<dbReference type="EMBL" id="MU006110">
    <property type="protein sequence ID" value="KAF2835211.1"/>
    <property type="molecule type" value="Genomic_DNA"/>
</dbReference>
<dbReference type="Proteomes" id="UP000799429">
    <property type="component" value="Unassembled WGS sequence"/>
</dbReference>
<dbReference type="OrthoDB" id="5818554at2759"/>
<evidence type="ECO:0000259" key="6">
    <source>
        <dbReference type="Pfam" id="PF02668"/>
    </source>
</evidence>
<dbReference type="InterPro" id="IPR051178">
    <property type="entry name" value="TfdA_dioxygenase"/>
</dbReference>
<evidence type="ECO:0000313" key="7">
    <source>
        <dbReference type="EMBL" id="KAF2835211.1"/>
    </source>
</evidence>
<evidence type="ECO:0000256" key="1">
    <source>
        <dbReference type="ARBA" id="ARBA00005896"/>
    </source>
</evidence>
<proteinExistence type="inferred from homology"/>
<keyword evidence="5" id="KW-0408">Iron</keyword>